<comment type="caution">
    <text evidence="9">The sequence shown here is derived from an EMBL/GenBank/DDBJ whole genome shotgun (WGS) entry which is preliminary data.</text>
</comment>
<dbReference type="PANTHER" id="PTHR21461">
    <property type="entry name" value="GLYCOSYLTRANSFERASE FAMILY 92 PROTEIN"/>
    <property type="match status" value="1"/>
</dbReference>
<evidence type="ECO:0000256" key="1">
    <source>
        <dbReference type="ARBA" id="ARBA00004167"/>
    </source>
</evidence>
<feature type="transmembrane region" description="Helical" evidence="8">
    <location>
        <begin position="9"/>
        <end position="28"/>
    </location>
</feature>
<gene>
    <name evidence="9" type="primary">Mo04125</name>
    <name evidence="9" type="ORF">E5Q_04125</name>
</gene>
<dbReference type="AlphaFoldDB" id="G7E3N6"/>
<evidence type="ECO:0000256" key="5">
    <source>
        <dbReference type="ARBA" id="ARBA00022692"/>
    </source>
</evidence>
<evidence type="ECO:0000256" key="6">
    <source>
        <dbReference type="ARBA" id="ARBA00022989"/>
    </source>
</evidence>
<evidence type="ECO:0008006" key="11">
    <source>
        <dbReference type="Google" id="ProtNLM"/>
    </source>
</evidence>
<dbReference type="InParanoid" id="G7E3N6"/>
<accession>G7E3N6</accession>
<dbReference type="PANTHER" id="PTHR21461:SF69">
    <property type="entry name" value="GLYCOSYLTRANSFERASE FAMILY 92 PROTEIN"/>
    <property type="match status" value="1"/>
</dbReference>
<evidence type="ECO:0000256" key="4">
    <source>
        <dbReference type="ARBA" id="ARBA00022679"/>
    </source>
</evidence>
<keyword evidence="7 8" id="KW-0472">Membrane</keyword>
<evidence type="ECO:0000256" key="7">
    <source>
        <dbReference type="ARBA" id="ARBA00023136"/>
    </source>
</evidence>
<reference evidence="9 10" key="2">
    <citation type="journal article" date="2012" name="Open Biol.">
        <title>Characteristics of nucleosomes and linker DNA regions on the genome of the basidiomycete Mixia osmundae revealed by mono- and dinucleosome mapping.</title>
        <authorList>
            <person name="Nishida H."/>
            <person name="Kondo S."/>
            <person name="Matsumoto T."/>
            <person name="Suzuki Y."/>
            <person name="Yoshikawa H."/>
            <person name="Taylor T.D."/>
            <person name="Sugiyama J."/>
        </authorList>
    </citation>
    <scope>NUCLEOTIDE SEQUENCE [LARGE SCALE GENOMIC DNA]</scope>
    <source>
        <strain evidence="10">CBS 9802 / IAM 14324 / JCM 22182 / KY 12970</strain>
    </source>
</reference>
<keyword evidence="3" id="KW-0328">Glycosyltransferase</keyword>
<evidence type="ECO:0000313" key="9">
    <source>
        <dbReference type="EMBL" id="GAA97446.1"/>
    </source>
</evidence>
<dbReference type="GO" id="GO:0016757">
    <property type="term" value="F:glycosyltransferase activity"/>
    <property type="evidence" value="ECO:0007669"/>
    <property type="project" value="UniProtKB-KW"/>
</dbReference>
<keyword evidence="5 8" id="KW-0812">Transmembrane</keyword>
<keyword evidence="10" id="KW-1185">Reference proteome</keyword>
<dbReference type="HOGENOM" id="CLU_644182_0_0_1"/>
<keyword evidence="4" id="KW-0808">Transferase</keyword>
<evidence type="ECO:0000313" key="10">
    <source>
        <dbReference type="Proteomes" id="UP000009131"/>
    </source>
</evidence>
<name>G7E3N6_MIXOS</name>
<dbReference type="OrthoDB" id="2526284at2759"/>
<dbReference type="Pfam" id="PF01697">
    <property type="entry name" value="Glyco_transf_92"/>
    <property type="match status" value="1"/>
</dbReference>
<protein>
    <recommendedName>
        <fullName evidence="11">Glycosyltransferase family 92 protein</fullName>
    </recommendedName>
</protein>
<dbReference type="RefSeq" id="XP_014567743.1">
    <property type="nucleotide sequence ID" value="XM_014712257.1"/>
</dbReference>
<organism evidence="9 10">
    <name type="scientific">Mixia osmundae (strain CBS 9802 / IAM 14324 / JCM 22182 / KY 12970)</name>
    <dbReference type="NCBI Taxonomy" id="764103"/>
    <lineage>
        <taxon>Eukaryota</taxon>
        <taxon>Fungi</taxon>
        <taxon>Dikarya</taxon>
        <taxon>Basidiomycota</taxon>
        <taxon>Pucciniomycotina</taxon>
        <taxon>Mixiomycetes</taxon>
        <taxon>Mixiales</taxon>
        <taxon>Mixiaceae</taxon>
        <taxon>Mixia</taxon>
    </lineage>
</organism>
<comment type="similarity">
    <text evidence="2">Belongs to the glycosyltransferase 92 family.</text>
</comment>
<proteinExistence type="inferred from homology"/>
<evidence type="ECO:0000256" key="2">
    <source>
        <dbReference type="ARBA" id="ARBA00007647"/>
    </source>
</evidence>
<sequence>MPSRCYQELAFAFVLSAAGLLICVFWTVQDAKSYEQSADVWQTDAALAVQTLHLSNLSVYLIGAVVESRTLTHVAEVRASQFVQVLVFIEDTPAQHSAPPTQGTLSGHAGELVFTCDVLDARIPANVISKAPLDSHRNNFLAFVECDLPERWATASRDSLAISVIANTGPEMAFGDLELGPIPRRHHALTACMPPIDSMRNGYTALQRLLEWRLHHDWLDRVVWQSRSPQDLAFIDKFVDKVPGTANDTLILAPMYSSVTRSGKIYYDQTIWLTHCAMRHRHTADWLVFVDLDEFIQRDPTAILAAQSPNAGEIQLPRLNVGRSEAERKTGRIGSEQLVQMTMQWSAGPDKDPKSIYRALAVQSVGVHHADSLHMQYISATLEEPVINHYRDRGRLNHIEHFASSPDFSDLNIRIANLTAALLSSQ</sequence>
<evidence type="ECO:0000256" key="8">
    <source>
        <dbReference type="SAM" id="Phobius"/>
    </source>
</evidence>
<dbReference type="EMBL" id="BABT02000119">
    <property type="protein sequence ID" value="GAA97446.1"/>
    <property type="molecule type" value="Genomic_DNA"/>
</dbReference>
<evidence type="ECO:0000256" key="3">
    <source>
        <dbReference type="ARBA" id="ARBA00022676"/>
    </source>
</evidence>
<dbReference type="InterPro" id="IPR008166">
    <property type="entry name" value="Glyco_transf_92"/>
</dbReference>
<reference evidence="9 10" key="1">
    <citation type="journal article" date="2011" name="J. Gen. Appl. Microbiol.">
        <title>Draft genome sequencing of the enigmatic basidiomycete Mixia osmundae.</title>
        <authorList>
            <person name="Nishida H."/>
            <person name="Nagatsuka Y."/>
            <person name="Sugiyama J."/>
        </authorList>
    </citation>
    <scope>NUCLEOTIDE SEQUENCE [LARGE SCALE GENOMIC DNA]</scope>
    <source>
        <strain evidence="10">CBS 9802 / IAM 14324 / JCM 22182 / KY 12970</strain>
    </source>
</reference>
<dbReference type="GO" id="GO:0016020">
    <property type="term" value="C:membrane"/>
    <property type="evidence" value="ECO:0007669"/>
    <property type="project" value="UniProtKB-SubCell"/>
</dbReference>
<comment type="subcellular location">
    <subcellularLocation>
        <location evidence="1">Membrane</location>
        <topology evidence="1">Single-pass membrane protein</topology>
    </subcellularLocation>
</comment>
<keyword evidence="6 8" id="KW-1133">Transmembrane helix</keyword>
<dbReference type="GO" id="GO:0005737">
    <property type="term" value="C:cytoplasm"/>
    <property type="evidence" value="ECO:0007669"/>
    <property type="project" value="TreeGrafter"/>
</dbReference>
<dbReference type="Proteomes" id="UP000009131">
    <property type="component" value="Unassembled WGS sequence"/>
</dbReference>